<keyword evidence="1" id="KW-0472">Membrane</keyword>
<comment type="caution">
    <text evidence="2">The sequence shown here is derived from an EMBL/GenBank/DDBJ whole genome shotgun (WGS) entry which is preliminary data.</text>
</comment>
<gene>
    <name evidence="2" type="ORF">BST13_30495</name>
</gene>
<dbReference type="EMBL" id="MVHF01000045">
    <property type="protein sequence ID" value="ORA27389.1"/>
    <property type="molecule type" value="Genomic_DNA"/>
</dbReference>
<proteinExistence type="predicted"/>
<evidence type="ECO:0000313" key="2">
    <source>
        <dbReference type="EMBL" id="ORA27389.1"/>
    </source>
</evidence>
<feature type="transmembrane region" description="Helical" evidence="1">
    <location>
        <begin position="47"/>
        <end position="68"/>
    </location>
</feature>
<reference evidence="2 3" key="1">
    <citation type="submission" date="2017-02" db="EMBL/GenBank/DDBJ databases">
        <title>The new phylogeny of genus Mycobacterium.</title>
        <authorList>
            <person name="Tortoli E."/>
            <person name="Trovato A."/>
            <person name="Cirillo D.M."/>
        </authorList>
    </citation>
    <scope>NUCLEOTIDE SEQUENCE [LARGE SCALE GENOMIC DNA]</scope>
    <source>
        <strain evidence="2 3">RW6</strain>
    </source>
</reference>
<keyword evidence="1" id="KW-0812">Transmembrane</keyword>
<evidence type="ECO:0000256" key="1">
    <source>
        <dbReference type="SAM" id="Phobius"/>
    </source>
</evidence>
<protein>
    <submittedName>
        <fullName evidence="2">Uncharacterized protein</fullName>
    </submittedName>
</protein>
<keyword evidence="1" id="KW-1133">Transmembrane helix</keyword>
<organism evidence="2 3">
    <name type="scientific">Mycobacterium aquaticum</name>
    <dbReference type="NCBI Taxonomy" id="1927124"/>
    <lineage>
        <taxon>Bacteria</taxon>
        <taxon>Bacillati</taxon>
        <taxon>Actinomycetota</taxon>
        <taxon>Actinomycetes</taxon>
        <taxon>Mycobacteriales</taxon>
        <taxon>Mycobacteriaceae</taxon>
        <taxon>Mycobacterium</taxon>
    </lineage>
</organism>
<evidence type="ECO:0000313" key="3">
    <source>
        <dbReference type="Proteomes" id="UP000192448"/>
    </source>
</evidence>
<keyword evidence="3" id="KW-1185">Reference proteome</keyword>
<dbReference type="AlphaFoldDB" id="A0A1X0ABG7"/>
<accession>A0A1X0ABG7</accession>
<name>A0A1X0ABG7_9MYCO</name>
<sequence length="70" mass="6974">MTHTGFSIVPFAGAAAALVGAGALELAAWFGHGFGSAGAVPEHADSTTAAAAVALISAYRLVLMRSIFAR</sequence>
<dbReference type="STRING" id="1927124.BST13_30495"/>
<dbReference type="Proteomes" id="UP000192448">
    <property type="component" value="Unassembled WGS sequence"/>
</dbReference>